<dbReference type="InterPro" id="IPR036724">
    <property type="entry name" value="Cobalamin-bd_sf"/>
</dbReference>
<evidence type="ECO:0000256" key="4">
    <source>
        <dbReference type="ARBA" id="ARBA00023163"/>
    </source>
</evidence>
<reference evidence="6 7" key="1">
    <citation type="submission" date="2022-01" db="EMBL/GenBank/DDBJ databases">
        <title>Flavihumibacter sp. nov., isolated from sediment of a river.</title>
        <authorList>
            <person name="Liu H."/>
        </authorList>
    </citation>
    <scope>NUCLEOTIDE SEQUENCE [LARGE SCALE GENOMIC DNA]</scope>
    <source>
        <strain evidence="6 7">RY-1</strain>
    </source>
</reference>
<evidence type="ECO:0000256" key="2">
    <source>
        <dbReference type="ARBA" id="ARBA00023015"/>
    </source>
</evidence>
<evidence type="ECO:0000259" key="5">
    <source>
        <dbReference type="PROSITE" id="PS50937"/>
    </source>
</evidence>
<dbReference type="InterPro" id="IPR009061">
    <property type="entry name" value="DNA-bd_dom_put_sf"/>
</dbReference>
<dbReference type="EMBL" id="JAKEVY010000004">
    <property type="protein sequence ID" value="MCF1716367.1"/>
    <property type="molecule type" value="Genomic_DNA"/>
</dbReference>
<accession>A0ABS9BKZ1</accession>
<keyword evidence="7" id="KW-1185">Reference proteome</keyword>
<dbReference type="SUPFAM" id="SSF52242">
    <property type="entry name" value="Cobalamin (vitamin B12)-binding domain"/>
    <property type="match status" value="1"/>
</dbReference>
<protein>
    <submittedName>
        <fullName evidence="6">MerR family transcriptional regulator</fullName>
    </submittedName>
</protein>
<proteinExistence type="predicted"/>
<organism evidence="6 7">
    <name type="scientific">Flavihumibacter fluminis</name>
    <dbReference type="NCBI Taxonomy" id="2909236"/>
    <lineage>
        <taxon>Bacteria</taxon>
        <taxon>Pseudomonadati</taxon>
        <taxon>Bacteroidota</taxon>
        <taxon>Chitinophagia</taxon>
        <taxon>Chitinophagales</taxon>
        <taxon>Chitinophagaceae</taxon>
        <taxon>Flavihumibacter</taxon>
    </lineage>
</organism>
<dbReference type="Pfam" id="PF13411">
    <property type="entry name" value="MerR_1"/>
    <property type="match status" value="1"/>
</dbReference>
<keyword evidence="2" id="KW-0805">Transcription regulation</keyword>
<dbReference type="CDD" id="cd01104">
    <property type="entry name" value="HTH_MlrA-CarA"/>
    <property type="match status" value="1"/>
</dbReference>
<gene>
    <name evidence="6" type="ORF">L0U88_17125</name>
</gene>
<evidence type="ECO:0000313" key="7">
    <source>
        <dbReference type="Proteomes" id="UP001200145"/>
    </source>
</evidence>
<dbReference type="SUPFAM" id="SSF46955">
    <property type="entry name" value="Putative DNA-binding domain"/>
    <property type="match status" value="1"/>
</dbReference>
<dbReference type="Gene3D" id="1.10.1660.10">
    <property type="match status" value="1"/>
</dbReference>
<dbReference type="InterPro" id="IPR047057">
    <property type="entry name" value="MerR_fam"/>
</dbReference>
<dbReference type="InterPro" id="IPR036594">
    <property type="entry name" value="Meth_synthase_dom"/>
</dbReference>
<sequence length="293" mass="33909">MNAFTIKDLENLSGIKAHTIRIWEQRYNFLKPDRTETNIRKYSSEELKAVLNIALLNKYGYKISHIDKMSPDEIRDRIVSLGNIQAQQERIVNELIQHMVDMNLEAFEQVLDEHIRARTIDKTITQIIFPFLEKIGILWMTNHINPAQEHLVTNIIRQKLIVGIEGAFSHIKSSQTGLLFLPEGEYHEVGLLYMYYLLKGRGINVLYLGANVPLKDVEFVANLKKPDFLYTHLTSVANNFNFEKFLNNYQLRCSAHTLVVSGLLAQQYKKKVPESVRFKKSLSEVMEFIAAIK</sequence>
<dbReference type="SMART" id="SM00422">
    <property type="entry name" value="HTH_MERR"/>
    <property type="match status" value="1"/>
</dbReference>
<dbReference type="Proteomes" id="UP001200145">
    <property type="component" value="Unassembled WGS sequence"/>
</dbReference>
<keyword evidence="3" id="KW-0238">DNA-binding</keyword>
<dbReference type="InterPro" id="IPR003759">
    <property type="entry name" value="Cbl-bd_cap"/>
</dbReference>
<evidence type="ECO:0000256" key="1">
    <source>
        <dbReference type="ARBA" id="ARBA00022491"/>
    </source>
</evidence>
<evidence type="ECO:0000256" key="3">
    <source>
        <dbReference type="ARBA" id="ARBA00023125"/>
    </source>
</evidence>
<dbReference type="PANTHER" id="PTHR30204:SF69">
    <property type="entry name" value="MERR-FAMILY TRANSCRIPTIONAL REGULATOR"/>
    <property type="match status" value="1"/>
</dbReference>
<dbReference type="RefSeq" id="WP_234867499.1">
    <property type="nucleotide sequence ID" value="NZ_JAKEVY010000004.1"/>
</dbReference>
<dbReference type="Pfam" id="PF02607">
    <property type="entry name" value="B12-binding_2"/>
    <property type="match status" value="1"/>
</dbReference>
<dbReference type="Gene3D" id="3.40.50.280">
    <property type="entry name" value="Cobalamin-binding domain"/>
    <property type="match status" value="1"/>
</dbReference>
<dbReference type="InterPro" id="IPR000551">
    <property type="entry name" value="MerR-type_HTH_dom"/>
</dbReference>
<feature type="domain" description="HTH merR-type" evidence="5">
    <location>
        <begin position="3"/>
        <end position="72"/>
    </location>
</feature>
<dbReference type="Gene3D" id="1.10.1240.10">
    <property type="entry name" value="Methionine synthase domain"/>
    <property type="match status" value="1"/>
</dbReference>
<keyword evidence="1" id="KW-0678">Repressor</keyword>
<dbReference type="PROSITE" id="PS50937">
    <property type="entry name" value="HTH_MERR_2"/>
    <property type="match status" value="1"/>
</dbReference>
<name>A0ABS9BKZ1_9BACT</name>
<evidence type="ECO:0000313" key="6">
    <source>
        <dbReference type="EMBL" id="MCF1716367.1"/>
    </source>
</evidence>
<comment type="caution">
    <text evidence="6">The sequence shown here is derived from an EMBL/GenBank/DDBJ whole genome shotgun (WGS) entry which is preliminary data.</text>
</comment>
<dbReference type="PANTHER" id="PTHR30204">
    <property type="entry name" value="REDOX-CYCLING DRUG-SENSING TRANSCRIPTIONAL ACTIVATOR SOXR"/>
    <property type="match status" value="1"/>
</dbReference>
<keyword evidence="4" id="KW-0804">Transcription</keyword>